<dbReference type="PIRSF" id="PIRSF029477">
    <property type="entry name" value="UCP029477"/>
    <property type="match status" value="1"/>
</dbReference>
<dbReference type="KEGG" id="rgu:A4W93_14510"/>
<name>A0A1W6L9Z6_9BURK</name>
<proteinExistence type="predicted"/>
<dbReference type="Proteomes" id="UP000193427">
    <property type="component" value="Chromosome"/>
</dbReference>
<dbReference type="STRING" id="946333.A4W93_14510"/>
<dbReference type="Pfam" id="PF09537">
    <property type="entry name" value="DUF2383"/>
    <property type="match status" value="1"/>
</dbReference>
<dbReference type="InterPro" id="IPR011971">
    <property type="entry name" value="CHP02284"/>
</dbReference>
<keyword evidence="2" id="KW-1185">Reference proteome</keyword>
<dbReference type="EMBL" id="CP015118">
    <property type="protein sequence ID" value="ARN21008.1"/>
    <property type="molecule type" value="Genomic_DNA"/>
</dbReference>
<protein>
    <submittedName>
        <fullName evidence="1">Aldehyde dehydrogenase</fullName>
    </submittedName>
</protein>
<dbReference type="RefSeq" id="WP_085751289.1">
    <property type="nucleotide sequence ID" value="NZ_BSPR01000004.1"/>
</dbReference>
<reference evidence="1 2" key="1">
    <citation type="submission" date="2016-04" db="EMBL/GenBank/DDBJ databases">
        <title>Complete genome sequence of natural rubber-degrading, novel Gram-negative bacterium, Rhizobacter gummiphilus strain NS21.</title>
        <authorList>
            <person name="Tabata M."/>
            <person name="Kasai D."/>
            <person name="Fukuda M."/>
        </authorList>
    </citation>
    <scope>NUCLEOTIDE SEQUENCE [LARGE SCALE GENOMIC DNA]</scope>
    <source>
        <strain evidence="1 2">NS21</strain>
    </source>
</reference>
<dbReference type="OrthoDB" id="282393at2"/>
<dbReference type="InterPro" id="IPR012347">
    <property type="entry name" value="Ferritin-like"/>
</dbReference>
<accession>A0A1W6L9Z6</accession>
<organism evidence="1 2">
    <name type="scientific">Piscinibacter gummiphilus</name>
    <dbReference type="NCBI Taxonomy" id="946333"/>
    <lineage>
        <taxon>Bacteria</taxon>
        <taxon>Pseudomonadati</taxon>
        <taxon>Pseudomonadota</taxon>
        <taxon>Betaproteobacteria</taxon>
        <taxon>Burkholderiales</taxon>
        <taxon>Sphaerotilaceae</taxon>
        <taxon>Piscinibacter</taxon>
    </lineage>
</organism>
<dbReference type="InterPro" id="IPR016920">
    <property type="entry name" value="UCP029477"/>
</dbReference>
<dbReference type="AlphaFoldDB" id="A0A1W6L9Z6"/>
<sequence length="153" mass="16551">MSVSNDDIVETLNDLIATSKDGELGFTACAERATSSELRRLFLQRAAGCKQAADELRPAVIQYGGEPETDGTTSGALHRGWVAVRGSLAGYTDQALLDECERGEDAALARYRAALRDDVLPEPLRALVARQQLGVQANHDQVKRLRDSVRANG</sequence>
<evidence type="ECO:0000313" key="2">
    <source>
        <dbReference type="Proteomes" id="UP000193427"/>
    </source>
</evidence>
<dbReference type="Gene3D" id="1.20.1260.10">
    <property type="match status" value="1"/>
</dbReference>
<dbReference type="InterPro" id="IPR019052">
    <property type="entry name" value="DUF2383"/>
</dbReference>
<gene>
    <name evidence="1" type="ORF">A4W93_14510</name>
</gene>
<evidence type="ECO:0000313" key="1">
    <source>
        <dbReference type="EMBL" id="ARN21008.1"/>
    </source>
</evidence>
<dbReference type="NCBIfam" id="TIGR02284">
    <property type="entry name" value="PA2169 family four-helix-bundle protein"/>
    <property type="match status" value="1"/>
</dbReference>